<keyword evidence="1" id="KW-0732">Signal</keyword>
<evidence type="ECO:0000313" key="3">
    <source>
        <dbReference type="EMBL" id="KIQ36196.1"/>
    </source>
</evidence>
<accession>A0A0D0MUD4</accession>
<dbReference type="RefSeq" id="WP_042577095.1">
    <property type="nucleotide sequence ID" value="NZ_JXQQ01000007.1"/>
</dbReference>
<organism evidence="3 4">
    <name type="scientific">Variovorax paradoxus</name>
    <dbReference type="NCBI Taxonomy" id="34073"/>
    <lineage>
        <taxon>Bacteria</taxon>
        <taxon>Pseudomonadati</taxon>
        <taxon>Pseudomonadota</taxon>
        <taxon>Betaproteobacteria</taxon>
        <taxon>Burkholderiales</taxon>
        <taxon>Comamonadaceae</taxon>
        <taxon>Variovorax</taxon>
    </lineage>
</organism>
<dbReference type="Proteomes" id="UP000032067">
    <property type="component" value="Unassembled WGS sequence"/>
</dbReference>
<dbReference type="SMART" id="SM00972">
    <property type="entry name" value="SCPU"/>
    <property type="match status" value="1"/>
</dbReference>
<evidence type="ECO:0000256" key="1">
    <source>
        <dbReference type="SAM" id="SignalP"/>
    </source>
</evidence>
<feature type="domain" description="Spore coat protein U/FanG" evidence="2">
    <location>
        <begin position="37"/>
        <end position="177"/>
    </location>
</feature>
<dbReference type="InterPro" id="IPR053167">
    <property type="entry name" value="Spore_coat_component"/>
</dbReference>
<dbReference type="AlphaFoldDB" id="A0A0D0MUD4"/>
<dbReference type="Pfam" id="PF05229">
    <property type="entry name" value="SCPU"/>
    <property type="match status" value="1"/>
</dbReference>
<sequence length="180" mass="18384">MHDSLRSLLLAAGRIVLPASALLAPLALIQPAHAVTATTTFQVTATVLKACLMTTPATLAFGNYDPAAATALSGTTTFSVTCTFGTPYSLGLNAGTSAGATVTTRAMTSPTAAAGNNKLSYGLFKESTHTTNWDNSTSATGYTGTGLPQTQTVYGQIPTAQYTAAAATDYADTITLTLTY</sequence>
<gene>
    <name evidence="3" type="ORF">RT97_01890</name>
</gene>
<evidence type="ECO:0000313" key="4">
    <source>
        <dbReference type="Proteomes" id="UP000032067"/>
    </source>
</evidence>
<dbReference type="OrthoDB" id="8588792at2"/>
<feature type="chain" id="PRO_5002228380" description="Spore coat protein U/FanG domain-containing protein" evidence="1">
    <location>
        <begin position="35"/>
        <end position="180"/>
    </location>
</feature>
<comment type="caution">
    <text evidence="3">The sequence shown here is derived from an EMBL/GenBank/DDBJ whole genome shotgun (WGS) entry which is preliminary data.</text>
</comment>
<feature type="signal peptide" evidence="1">
    <location>
        <begin position="1"/>
        <end position="34"/>
    </location>
</feature>
<protein>
    <recommendedName>
        <fullName evidence="2">Spore coat protein U/FanG domain-containing protein</fullName>
    </recommendedName>
</protein>
<dbReference type="EMBL" id="JXQQ01000007">
    <property type="protein sequence ID" value="KIQ36196.1"/>
    <property type="molecule type" value="Genomic_DNA"/>
</dbReference>
<name>A0A0D0MUD4_VARPD</name>
<evidence type="ECO:0000259" key="2">
    <source>
        <dbReference type="Pfam" id="PF05229"/>
    </source>
</evidence>
<dbReference type="InterPro" id="IPR007893">
    <property type="entry name" value="Spore_coat_U/FanG"/>
</dbReference>
<dbReference type="PANTHER" id="PTHR37089">
    <property type="entry name" value="PROTEIN U-RELATED"/>
    <property type="match status" value="1"/>
</dbReference>
<proteinExistence type="predicted"/>
<reference evidence="3 4" key="1">
    <citation type="submission" date="2014-12" db="EMBL/GenBank/DDBJ databases">
        <title>16Stimator: statistical estimation of ribosomal gene copy numbers from draft genome assemblies.</title>
        <authorList>
            <person name="Perisin M.A."/>
            <person name="Vetter M."/>
            <person name="Gilbert J.A."/>
            <person name="Bergelson J."/>
        </authorList>
    </citation>
    <scope>NUCLEOTIDE SEQUENCE [LARGE SCALE GENOMIC DNA]</scope>
    <source>
        <strain evidence="3 4">MEDvA23</strain>
    </source>
</reference>